<keyword evidence="11" id="KW-1185">Reference proteome</keyword>
<dbReference type="GO" id="GO:0046943">
    <property type="term" value="F:carboxylic acid transmembrane transporter activity"/>
    <property type="evidence" value="ECO:0007669"/>
    <property type="project" value="TreeGrafter"/>
</dbReference>
<dbReference type="Proteomes" id="UP000799438">
    <property type="component" value="Unassembled WGS sequence"/>
</dbReference>
<reference evidence="10" key="1">
    <citation type="journal article" date="2020" name="Stud. Mycol.">
        <title>101 Dothideomycetes genomes: a test case for predicting lifestyles and emergence of pathogens.</title>
        <authorList>
            <person name="Haridas S."/>
            <person name="Albert R."/>
            <person name="Binder M."/>
            <person name="Bloem J."/>
            <person name="Labutti K."/>
            <person name="Salamov A."/>
            <person name="Andreopoulos B."/>
            <person name="Baker S."/>
            <person name="Barry K."/>
            <person name="Bills G."/>
            <person name="Bluhm B."/>
            <person name="Cannon C."/>
            <person name="Castanera R."/>
            <person name="Culley D."/>
            <person name="Daum C."/>
            <person name="Ezra D."/>
            <person name="Gonzalez J."/>
            <person name="Henrissat B."/>
            <person name="Kuo A."/>
            <person name="Liang C."/>
            <person name="Lipzen A."/>
            <person name="Lutzoni F."/>
            <person name="Magnuson J."/>
            <person name="Mondo S."/>
            <person name="Nolan M."/>
            <person name="Ohm R."/>
            <person name="Pangilinan J."/>
            <person name="Park H.-J."/>
            <person name="Ramirez L."/>
            <person name="Alfaro M."/>
            <person name="Sun H."/>
            <person name="Tritt A."/>
            <person name="Yoshinaga Y."/>
            <person name="Zwiers L.-H."/>
            <person name="Turgeon B."/>
            <person name="Goodwin S."/>
            <person name="Spatafora J."/>
            <person name="Crous P."/>
            <person name="Grigoriev I."/>
        </authorList>
    </citation>
    <scope>NUCLEOTIDE SEQUENCE</scope>
    <source>
        <strain evidence="10">CBS 121167</strain>
    </source>
</reference>
<dbReference type="RefSeq" id="XP_033395073.1">
    <property type="nucleotide sequence ID" value="XM_033539241.1"/>
</dbReference>
<dbReference type="Pfam" id="PF00083">
    <property type="entry name" value="Sugar_tr"/>
    <property type="match status" value="2"/>
</dbReference>
<proteinExistence type="inferred from homology"/>
<evidence type="ECO:0000256" key="1">
    <source>
        <dbReference type="ARBA" id="ARBA00004141"/>
    </source>
</evidence>
<feature type="transmembrane region" description="Helical" evidence="8">
    <location>
        <begin position="106"/>
        <end position="126"/>
    </location>
</feature>
<dbReference type="AlphaFoldDB" id="A0A6A6B5R5"/>
<accession>A0A6A6B5R5</accession>
<gene>
    <name evidence="10" type="ORF">K452DRAFT_275593</name>
</gene>
<evidence type="ECO:0000256" key="2">
    <source>
        <dbReference type="ARBA" id="ARBA00010992"/>
    </source>
</evidence>
<dbReference type="InterPro" id="IPR036259">
    <property type="entry name" value="MFS_trans_sf"/>
</dbReference>
<feature type="transmembrane region" description="Helical" evidence="8">
    <location>
        <begin position="257"/>
        <end position="280"/>
    </location>
</feature>
<evidence type="ECO:0000259" key="9">
    <source>
        <dbReference type="PROSITE" id="PS50850"/>
    </source>
</evidence>
<dbReference type="FunFam" id="1.20.1250.20:FF:000140">
    <property type="entry name" value="Putative MFS phospholipid transporter"/>
    <property type="match status" value="1"/>
</dbReference>
<keyword evidence="3" id="KW-0813">Transport</keyword>
<evidence type="ECO:0000256" key="4">
    <source>
        <dbReference type="ARBA" id="ARBA00022692"/>
    </source>
</evidence>
<feature type="transmembrane region" description="Helical" evidence="8">
    <location>
        <begin position="330"/>
        <end position="351"/>
    </location>
</feature>
<comment type="subcellular location">
    <subcellularLocation>
        <location evidence="1">Membrane</location>
        <topology evidence="1">Multi-pass membrane protein</topology>
    </subcellularLocation>
</comment>
<evidence type="ECO:0000256" key="8">
    <source>
        <dbReference type="SAM" id="Phobius"/>
    </source>
</evidence>
<evidence type="ECO:0000313" key="10">
    <source>
        <dbReference type="EMBL" id="KAF2139360.1"/>
    </source>
</evidence>
<evidence type="ECO:0000256" key="3">
    <source>
        <dbReference type="ARBA" id="ARBA00022448"/>
    </source>
</evidence>
<feature type="domain" description="Major facilitator superfamily (MFS) profile" evidence="9">
    <location>
        <begin position="36"/>
        <end position="454"/>
    </location>
</feature>
<organism evidence="10 11">
    <name type="scientific">Aplosporella prunicola CBS 121167</name>
    <dbReference type="NCBI Taxonomy" id="1176127"/>
    <lineage>
        <taxon>Eukaryota</taxon>
        <taxon>Fungi</taxon>
        <taxon>Dikarya</taxon>
        <taxon>Ascomycota</taxon>
        <taxon>Pezizomycotina</taxon>
        <taxon>Dothideomycetes</taxon>
        <taxon>Dothideomycetes incertae sedis</taxon>
        <taxon>Botryosphaeriales</taxon>
        <taxon>Aplosporellaceae</taxon>
        <taxon>Aplosporella</taxon>
    </lineage>
</organism>
<dbReference type="PROSITE" id="PS50850">
    <property type="entry name" value="MFS"/>
    <property type="match status" value="1"/>
</dbReference>
<dbReference type="PANTHER" id="PTHR23508:SF10">
    <property type="entry name" value="CARBOXYLIC ACID TRANSPORTER PROTEIN HOMOLOG"/>
    <property type="match status" value="1"/>
</dbReference>
<evidence type="ECO:0000256" key="5">
    <source>
        <dbReference type="ARBA" id="ARBA00022989"/>
    </source>
</evidence>
<sequence length="498" mass="53174">MEPASPTKNRVQHTASANSPPPLEATEKNRWDRLWPVIACGAGLFSDGYLNNIIGPVNTMLQKIYGTEYSKSTAQSNVSSITFAGTVVGMLIFGFTSDRWSRKWSLFLSTILLIIFAALCAGSYGAGGSAGGLFVALTAYRFFLGIGIGGEYPAGSVGCAESSSELKAGTRNRWFILFTNVQIDVGFVVAAIVATIVVVACTESHLRAAWRICLGLGVIPPLSLLYLRVKLQEPEAYKRATALHDTRTPYSLVLRFYWVRLSAVSLVWFAYDFSAYAFGLYAPTILASLLGEDAPLWRSFAWNILINAFYLPGCVSGALAADRLGPRRTLVIGMAAQAAVGYIMAGCYSMLRLPGNVAAFCVVYGIFLSLGEFGPGDNIGLMASKSCATAIRGQYYGTAAAIGKVGAFVGTYAFPALQDAAPDATQAGQYPFWLASSLAAAAAALAWVALPEVSQDEVEKEDERFRAYLREKGWGVTAVDGGGESALRAEGGKDVVEV</sequence>
<feature type="transmembrane region" description="Helical" evidence="8">
    <location>
        <begin position="357"/>
        <end position="374"/>
    </location>
</feature>
<feature type="transmembrane region" description="Helical" evidence="8">
    <location>
        <begin position="74"/>
        <end position="94"/>
    </location>
</feature>
<name>A0A6A6B5R5_9PEZI</name>
<evidence type="ECO:0000256" key="6">
    <source>
        <dbReference type="ARBA" id="ARBA00023136"/>
    </source>
</evidence>
<dbReference type="PANTHER" id="PTHR23508">
    <property type="entry name" value="CARBOXYLIC ACID TRANSPORTER PROTEIN HOMOLOG"/>
    <property type="match status" value="1"/>
</dbReference>
<dbReference type="InterPro" id="IPR020846">
    <property type="entry name" value="MFS_dom"/>
</dbReference>
<feature type="transmembrane region" description="Helical" evidence="8">
    <location>
        <begin position="300"/>
        <end position="321"/>
    </location>
</feature>
<protein>
    <recommendedName>
        <fullName evidence="9">Major facilitator superfamily (MFS) profile domain-containing protein</fullName>
    </recommendedName>
</protein>
<feature type="transmembrane region" description="Helical" evidence="8">
    <location>
        <begin position="395"/>
        <end position="418"/>
    </location>
</feature>
<dbReference type="GeneID" id="54296737"/>
<comment type="similarity">
    <text evidence="2">Belongs to the major facilitator superfamily. Sugar transporter (TC 2.A.1.1) family.</text>
</comment>
<dbReference type="InterPro" id="IPR005828">
    <property type="entry name" value="MFS_sugar_transport-like"/>
</dbReference>
<feature type="transmembrane region" description="Helical" evidence="8">
    <location>
        <begin position="209"/>
        <end position="229"/>
    </location>
</feature>
<feature type="transmembrane region" description="Helical" evidence="8">
    <location>
        <begin position="430"/>
        <end position="450"/>
    </location>
</feature>
<keyword evidence="6 8" id="KW-0472">Membrane</keyword>
<feature type="transmembrane region" description="Helical" evidence="8">
    <location>
        <begin position="174"/>
        <end position="197"/>
    </location>
</feature>
<dbReference type="EMBL" id="ML995493">
    <property type="protein sequence ID" value="KAF2139360.1"/>
    <property type="molecule type" value="Genomic_DNA"/>
</dbReference>
<dbReference type="GO" id="GO:0005886">
    <property type="term" value="C:plasma membrane"/>
    <property type="evidence" value="ECO:0007669"/>
    <property type="project" value="TreeGrafter"/>
</dbReference>
<feature type="region of interest" description="Disordered" evidence="7">
    <location>
        <begin position="1"/>
        <end position="26"/>
    </location>
</feature>
<dbReference type="OrthoDB" id="2261376at2759"/>
<dbReference type="Gene3D" id="1.20.1250.20">
    <property type="entry name" value="MFS general substrate transporter like domains"/>
    <property type="match status" value="1"/>
</dbReference>
<keyword evidence="5 8" id="KW-1133">Transmembrane helix</keyword>
<feature type="compositionally biased region" description="Polar residues" evidence="7">
    <location>
        <begin position="1"/>
        <end position="18"/>
    </location>
</feature>
<evidence type="ECO:0000313" key="11">
    <source>
        <dbReference type="Proteomes" id="UP000799438"/>
    </source>
</evidence>
<evidence type="ECO:0000256" key="7">
    <source>
        <dbReference type="SAM" id="MobiDB-lite"/>
    </source>
</evidence>
<dbReference type="SUPFAM" id="SSF103473">
    <property type="entry name" value="MFS general substrate transporter"/>
    <property type="match status" value="1"/>
</dbReference>
<keyword evidence="4 8" id="KW-0812">Transmembrane</keyword>